<dbReference type="AlphaFoldDB" id="A0A2I0JFY1"/>
<dbReference type="Pfam" id="PF03732">
    <property type="entry name" value="Retrotrans_gag"/>
    <property type="match status" value="1"/>
</dbReference>
<dbReference type="InterPro" id="IPR004320">
    <property type="entry name" value="BPS1_pln"/>
</dbReference>
<evidence type="ECO:0000259" key="2">
    <source>
        <dbReference type="Pfam" id="PF03732"/>
    </source>
</evidence>
<evidence type="ECO:0000313" key="4">
    <source>
        <dbReference type="Proteomes" id="UP000233551"/>
    </source>
</evidence>
<dbReference type="STRING" id="22663.A0A2I0JFY1"/>
<dbReference type="GO" id="GO:0048367">
    <property type="term" value="P:shoot system development"/>
    <property type="evidence" value="ECO:0007669"/>
    <property type="project" value="InterPro"/>
</dbReference>
<dbReference type="PANTHER" id="PTHR33223">
    <property type="entry name" value="CCHC-TYPE DOMAIN-CONTAINING PROTEIN"/>
    <property type="match status" value="1"/>
</dbReference>
<dbReference type="EMBL" id="PGOL01001723">
    <property type="protein sequence ID" value="PKI55154.1"/>
    <property type="molecule type" value="Genomic_DNA"/>
</dbReference>
<accession>A0A2I0JFY1</accession>
<sequence length="371" mass="41447">MAAEVDISKSRSYLRSTGLPSSADPLIASVKGGPKCTTVLTIGLYCQPTCSTGRRQLGLPSPDKNLKSPLSPDILNTKVSRKFNFPQITPFDGKTDPVNHVRRHITSLLERGVSKNLQCLLFPMTLNGIASNWFHSLSPGSITSFKQLHELFIQRFAATRRVKSDLNELFTLEQKEGETLRAWYECFIKVITEIESLTPHEGMSAFQRGSYGVLAFYSKGVLTFNFDGFSYLSLRTTFLTFYPRAYGVGIPHICLGTTTIVFYNSGSWHFLSTANDLSLSTPALSNQNSRKSIEDFLDGSLRTLDVCGTLQEAFSQVKGSLRELESSLRRKATLADELEIYIRSRKNMKKALQDTAELEKDGEAEVPTKRR</sequence>
<gene>
    <name evidence="3" type="ORF">CRG98_024445</name>
</gene>
<dbReference type="InterPro" id="IPR005162">
    <property type="entry name" value="Retrotrans_gag_dom"/>
</dbReference>
<name>A0A2I0JFY1_PUNGR</name>
<keyword evidence="4" id="KW-1185">Reference proteome</keyword>
<dbReference type="PANTHER" id="PTHR33223:SF10">
    <property type="entry name" value="AMINOTRANSFERASE-LIKE PLANT MOBILE DOMAIN-CONTAINING PROTEIN"/>
    <property type="match status" value="1"/>
</dbReference>
<feature type="domain" description="Retrotransposon gag" evidence="2">
    <location>
        <begin position="121"/>
        <end position="209"/>
    </location>
</feature>
<evidence type="ECO:0000256" key="1">
    <source>
        <dbReference type="SAM" id="MobiDB-lite"/>
    </source>
</evidence>
<feature type="compositionally biased region" description="Basic and acidic residues" evidence="1">
    <location>
        <begin position="357"/>
        <end position="371"/>
    </location>
</feature>
<proteinExistence type="predicted"/>
<dbReference type="GO" id="GO:0048364">
    <property type="term" value="P:root development"/>
    <property type="evidence" value="ECO:0007669"/>
    <property type="project" value="InterPro"/>
</dbReference>
<dbReference type="Pfam" id="PF03087">
    <property type="entry name" value="BPS1"/>
    <property type="match status" value="1"/>
</dbReference>
<feature type="region of interest" description="Disordered" evidence="1">
    <location>
        <begin position="352"/>
        <end position="371"/>
    </location>
</feature>
<organism evidence="3 4">
    <name type="scientific">Punica granatum</name>
    <name type="common">Pomegranate</name>
    <dbReference type="NCBI Taxonomy" id="22663"/>
    <lineage>
        <taxon>Eukaryota</taxon>
        <taxon>Viridiplantae</taxon>
        <taxon>Streptophyta</taxon>
        <taxon>Embryophyta</taxon>
        <taxon>Tracheophyta</taxon>
        <taxon>Spermatophyta</taxon>
        <taxon>Magnoliopsida</taxon>
        <taxon>eudicotyledons</taxon>
        <taxon>Gunneridae</taxon>
        <taxon>Pentapetalae</taxon>
        <taxon>rosids</taxon>
        <taxon>malvids</taxon>
        <taxon>Myrtales</taxon>
        <taxon>Lythraceae</taxon>
        <taxon>Punica</taxon>
    </lineage>
</organism>
<protein>
    <recommendedName>
        <fullName evidence="2">Retrotransposon gag domain-containing protein</fullName>
    </recommendedName>
</protein>
<comment type="caution">
    <text evidence="3">The sequence shown here is derived from an EMBL/GenBank/DDBJ whole genome shotgun (WGS) entry which is preliminary data.</text>
</comment>
<dbReference type="Proteomes" id="UP000233551">
    <property type="component" value="Unassembled WGS sequence"/>
</dbReference>
<evidence type="ECO:0000313" key="3">
    <source>
        <dbReference type="EMBL" id="PKI55154.1"/>
    </source>
</evidence>
<reference evidence="3 4" key="1">
    <citation type="submission" date="2017-11" db="EMBL/GenBank/DDBJ databases">
        <title>De-novo sequencing of pomegranate (Punica granatum L.) genome.</title>
        <authorList>
            <person name="Akparov Z."/>
            <person name="Amiraslanov A."/>
            <person name="Hajiyeva S."/>
            <person name="Abbasov M."/>
            <person name="Kaur K."/>
            <person name="Hamwieh A."/>
            <person name="Solovyev V."/>
            <person name="Salamov A."/>
            <person name="Braich B."/>
            <person name="Kosarev P."/>
            <person name="Mahmoud A."/>
            <person name="Hajiyev E."/>
            <person name="Babayeva S."/>
            <person name="Izzatullayeva V."/>
            <person name="Mammadov A."/>
            <person name="Mammadov A."/>
            <person name="Sharifova S."/>
            <person name="Ojaghi J."/>
            <person name="Eynullazada K."/>
            <person name="Bayramov B."/>
            <person name="Abdulazimova A."/>
            <person name="Shahmuradov I."/>
        </authorList>
    </citation>
    <scope>NUCLEOTIDE SEQUENCE [LARGE SCALE GENOMIC DNA]</scope>
    <source>
        <strain evidence="4">cv. AG2017</strain>
        <tissue evidence="3">Leaf</tissue>
    </source>
</reference>